<dbReference type="PANTHER" id="PTHR42792:SF2">
    <property type="entry name" value="FLAGELLIN"/>
    <property type="match status" value="1"/>
</dbReference>
<dbReference type="Gene3D" id="6.10.280.190">
    <property type="match status" value="1"/>
</dbReference>
<comment type="caution">
    <text evidence="7">The sequence shown here is derived from an EMBL/GenBank/DDBJ whole genome shotgun (WGS) entry which is preliminary data.</text>
</comment>
<accession>A0A266LWC1</accession>
<feature type="domain" description="Flagellin C-terminal" evidence="6">
    <location>
        <begin position="593"/>
        <end position="677"/>
    </location>
</feature>
<sequence>MALSVNTNVTSQTVQKNLNKAGDSLSTSMTRLSSGLKINSAKDDAAGMQIANRLTSQTKGMTVAIANANNGSSIAQTAEGAMQESTNILQRLRELALQSANGDKSDADRASLQQEFTAKTGELTRIAQTTTFGGRNLLDGSFTNQSFQVGADANQTISFGMTDISATGLKGSYSEASVAGAKMQNLSATTVGSVLTGTATTTTTTTLAARTGSAQTGLQTGGSATASTFVAGDKMTVNGKDVALTAGMKGAELATAINAADSTVTASFDNATGMMSLSSASTIALTGSGVAKAGLPTGIAAVATATGSGVDSLKTGGTSVLAATDKITINNKAVAVLDGMSGDDLASAIESADSNVTASFEPTTGVMTLTSASAIAVGGADAGKAGLNAITSPQTTAATSGAPLSSKSAMGAEGGISINGNSVVWSATETVEQVLNKMSAVVGIKSATINDEGRIELASKDGSDIKLANSKGGSLAQLGLAAGTSQAKLTADTSIELNGVEVKFKKGDTTDTIVSSINSASTGVTASKNDDGTLKLFSNKDITIKDGSAGTGLTALGLATAAQGTGKTSATTVETTVSDLSILSAADSQRTVQALADAIQQIDTQRSALGAVQNRFTSTVANLQSISENSTAALGRVQDTDFASEAAELTKQQTLQQASTAILSQANQLPSAVMKLLQ</sequence>
<dbReference type="GO" id="GO:0005198">
    <property type="term" value="F:structural molecule activity"/>
    <property type="evidence" value="ECO:0007669"/>
    <property type="project" value="UniProtKB-UniRule"/>
</dbReference>
<gene>
    <name evidence="7" type="ORF">CJF43_08270</name>
</gene>
<keyword evidence="2 4" id="KW-0964">Secreted</keyword>
<name>A0A266LWC1_PSEFR</name>
<dbReference type="Pfam" id="PF00700">
    <property type="entry name" value="Flagellin_C"/>
    <property type="match status" value="1"/>
</dbReference>
<protein>
    <recommendedName>
        <fullName evidence="4">Flagellin</fullName>
    </recommendedName>
</protein>
<evidence type="ECO:0000256" key="2">
    <source>
        <dbReference type="ARBA" id="ARBA00022525"/>
    </source>
</evidence>
<dbReference type="Proteomes" id="UP000216113">
    <property type="component" value="Unassembled WGS sequence"/>
</dbReference>
<dbReference type="InterPro" id="IPR001492">
    <property type="entry name" value="Flagellin"/>
</dbReference>
<organism evidence="7 8">
    <name type="scientific">Pseudomonas fragi</name>
    <dbReference type="NCBI Taxonomy" id="296"/>
    <lineage>
        <taxon>Bacteria</taxon>
        <taxon>Pseudomonadati</taxon>
        <taxon>Pseudomonadota</taxon>
        <taxon>Gammaproteobacteria</taxon>
        <taxon>Pseudomonadales</taxon>
        <taxon>Pseudomonadaceae</taxon>
        <taxon>Pseudomonas</taxon>
    </lineage>
</organism>
<dbReference type="EMBL" id="NQKL01000005">
    <property type="protein sequence ID" value="OZY42388.1"/>
    <property type="molecule type" value="Genomic_DNA"/>
</dbReference>
<dbReference type="SUPFAM" id="SSF64518">
    <property type="entry name" value="Phase 1 flagellin"/>
    <property type="match status" value="2"/>
</dbReference>
<dbReference type="Pfam" id="PF07196">
    <property type="entry name" value="Flagellin_IN"/>
    <property type="match status" value="2"/>
</dbReference>
<dbReference type="InterPro" id="IPR046358">
    <property type="entry name" value="Flagellin_C"/>
</dbReference>
<evidence type="ECO:0000256" key="1">
    <source>
        <dbReference type="ARBA" id="ARBA00005709"/>
    </source>
</evidence>
<proteinExistence type="inferred from homology"/>
<dbReference type="Gene3D" id="2.30.220.10">
    <property type="entry name" value="f41 fragment of flagellin, C-terminal domain"/>
    <property type="match status" value="1"/>
</dbReference>
<dbReference type="InterPro" id="IPR010810">
    <property type="entry name" value="Flagellin_hook_IN_motif"/>
</dbReference>
<evidence type="ECO:0000259" key="6">
    <source>
        <dbReference type="Pfam" id="PF00700"/>
    </source>
</evidence>
<evidence type="ECO:0000256" key="4">
    <source>
        <dbReference type="RuleBase" id="RU362073"/>
    </source>
</evidence>
<comment type="function">
    <text evidence="4">Flagellin is the subunit protein which polymerizes to form the filaments of bacterial flagella.</text>
</comment>
<dbReference type="AlphaFoldDB" id="A0A266LWC1"/>
<dbReference type="PRINTS" id="PR00207">
    <property type="entry name" value="FLAGELLIN"/>
</dbReference>
<evidence type="ECO:0000259" key="5">
    <source>
        <dbReference type="Pfam" id="PF00669"/>
    </source>
</evidence>
<dbReference type="Gene3D" id="2.170.280.10">
    <property type="entry name" value="f41 fragment of flagellin, middle domain"/>
    <property type="match status" value="1"/>
</dbReference>
<dbReference type="GO" id="GO:0009288">
    <property type="term" value="C:bacterial-type flagellum"/>
    <property type="evidence" value="ECO:0007669"/>
    <property type="project" value="UniProtKB-SubCell"/>
</dbReference>
<dbReference type="Pfam" id="PF00669">
    <property type="entry name" value="Flagellin_N"/>
    <property type="match status" value="1"/>
</dbReference>
<dbReference type="Gene3D" id="1.20.1330.10">
    <property type="entry name" value="f41 fragment of flagellin, N-terminal domain"/>
    <property type="match status" value="2"/>
</dbReference>
<reference evidence="7 8" key="1">
    <citation type="submission" date="2017-08" db="EMBL/GenBank/DDBJ databases">
        <title>Genomic and metabolic characterisation of spoilage-associated Pseudomonas species.</title>
        <authorList>
            <person name="Stanborough T."/>
            <person name="Fegan N."/>
            <person name="Powell S.M."/>
            <person name="Singh T."/>
            <person name="Tamplin M.L."/>
            <person name="Chandry P.S."/>
        </authorList>
    </citation>
    <scope>NUCLEOTIDE SEQUENCE [LARGE SCALE GENOMIC DNA]</scope>
    <source>
        <strain evidence="7 8">F1820</strain>
    </source>
</reference>
<evidence type="ECO:0000313" key="8">
    <source>
        <dbReference type="Proteomes" id="UP000216113"/>
    </source>
</evidence>
<dbReference type="PANTHER" id="PTHR42792">
    <property type="entry name" value="FLAGELLIN"/>
    <property type="match status" value="1"/>
</dbReference>
<comment type="subcellular location">
    <subcellularLocation>
        <location evidence="4">Secreted</location>
    </subcellularLocation>
    <subcellularLocation>
        <location evidence="4">Bacterial flagellum</location>
    </subcellularLocation>
</comment>
<evidence type="ECO:0000313" key="7">
    <source>
        <dbReference type="EMBL" id="OZY42388.1"/>
    </source>
</evidence>
<dbReference type="GO" id="GO:0005576">
    <property type="term" value="C:extracellular region"/>
    <property type="evidence" value="ECO:0007669"/>
    <property type="project" value="UniProtKB-SubCell"/>
</dbReference>
<feature type="domain" description="Flagellin N-terminal" evidence="5">
    <location>
        <begin position="5"/>
        <end position="143"/>
    </location>
</feature>
<dbReference type="RefSeq" id="WP_095028749.1">
    <property type="nucleotide sequence ID" value="NZ_NQKL01000005.1"/>
</dbReference>
<dbReference type="InterPro" id="IPR001029">
    <property type="entry name" value="Flagellin_N"/>
</dbReference>
<comment type="similarity">
    <text evidence="1 4">Belongs to the bacterial flagellin family.</text>
</comment>
<evidence type="ECO:0000256" key="3">
    <source>
        <dbReference type="ARBA" id="ARBA00023143"/>
    </source>
</evidence>
<keyword evidence="3 4" id="KW-0975">Bacterial flagellum</keyword>